<reference evidence="2 4" key="1">
    <citation type="journal article" date="2011" name="Nature">
        <title>The Medicago genome provides insight into the evolution of rhizobial symbioses.</title>
        <authorList>
            <person name="Young N.D."/>
            <person name="Debelle F."/>
            <person name="Oldroyd G.E."/>
            <person name="Geurts R."/>
            <person name="Cannon S.B."/>
            <person name="Udvardi M.K."/>
            <person name="Benedito V.A."/>
            <person name="Mayer K.F."/>
            <person name="Gouzy J."/>
            <person name="Schoof H."/>
            <person name="Van de Peer Y."/>
            <person name="Proost S."/>
            <person name="Cook D.R."/>
            <person name="Meyers B.C."/>
            <person name="Spannagl M."/>
            <person name="Cheung F."/>
            <person name="De Mita S."/>
            <person name="Krishnakumar V."/>
            <person name="Gundlach H."/>
            <person name="Zhou S."/>
            <person name="Mudge J."/>
            <person name="Bharti A.K."/>
            <person name="Murray J.D."/>
            <person name="Naoumkina M.A."/>
            <person name="Rosen B."/>
            <person name="Silverstein K.A."/>
            <person name="Tang H."/>
            <person name="Rombauts S."/>
            <person name="Zhao P.X."/>
            <person name="Zhou P."/>
            <person name="Barbe V."/>
            <person name="Bardou P."/>
            <person name="Bechner M."/>
            <person name="Bellec A."/>
            <person name="Berger A."/>
            <person name="Berges H."/>
            <person name="Bidwell S."/>
            <person name="Bisseling T."/>
            <person name="Choisne N."/>
            <person name="Couloux A."/>
            <person name="Denny R."/>
            <person name="Deshpande S."/>
            <person name="Dai X."/>
            <person name="Doyle J.J."/>
            <person name="Dudez A.M."/>
            <person name="Farmer A.D."/>
            <person name="Fouteau S."/>
            <person name="Franken C."/>
            <person name="Gibelin C."/>
            <person name="Gish J."/>
            <person name="Goldstein S."/>
            <person name="Gonzalez A.J."/>
            <person name="Green P.J."/>
            <person name="Hallab A."/>
            <person name="Hartog M."/>
            <person name="Hua A."/>
            <person name="Humphray S.J."/>
            <person name="Jeong D.H."/>
            <person name="Jing Y."/>
            <person name="Jocker A."/>
            <person name="Kenton S.M."/>
            <person name="Kim D.J."/>
            <person name="Klee K."/>
            <person name="Lai H."/>
            <person name="Lang C."/>
            <person name="Lin S."/>
            <person name="Macmil S.L."/>
            <person name="Magdelenat G."/>
            <person name="Matthews L."/>
            <person name="McCorrison J."/>
            <person name="Monaghan E.L."/>
            <person name="Mun J.H."/>
            <person name="Najar F.Z."/>
            <person name="Nicholson C."/>
            <person name="Noirot C."/>
            <person name="O'Bleness M."/>
            <person name="Paule C.R."/>
            <person name="Poulain J."/>
            <person name="Prion F."/>
            <person name="Qin B."/>
            <person name="Qu C."/>
            <person name="Retzel E.F."/>
            <person name="Riddle C."/>
            <person name="Sallet E."/>
            <person name="Samain S."/>
            <person name="Samson N."/>
            <person name="Sanders I."/>
            <person name="Saurat O."/>
            <person name="Scarpelli C."/>
            <person name="Schiex T."/>
            <person name="Segurens B."/>
            <person name="Severin A.J."/>
            <person name="Sherrier D.J."/>
            <person name="Shi R."/>
            <person name="Sims S."/>
            <person name="Singer S.R."/>
            <person name="Sinharoy S."/>
            <person name="Sterck L."/>
            <person name="Viollet A."/>
            <person name="Wang B.B."/>
            <person name="Wang K."/>
            <person name="Wang M."/>
            <person name="Wang X."/>
            <person name="Warfsmann J."/>
            <person name="Weissenbach J."/>
            <person name="White D.D."/>
            <person name="White J.D."/>
            <person name="Wiley G.B."/>
            <person name="Wincker P."/>
            <person name="Xing Y."/>
            <person name="Yang L."/>
            <person name="Yao Z."/>
            <person name="Ying F."/>
            <person name="Zhai J."/>
            <person name="Zhou L."/>
            <person name="Zuber A."/>
            <person name="Denarie J."/>
            <person name="Dixon R.A."/>
            <person name="May G.D."/>
            <person name="Schwartz D.C."/>
            <person name="Rogers J."/>
            <person name="Quetier F."/>
            <person name="Town C.D."/>
            <person name="Roe B.A."/>
        </authorList>
    </citation>
    <scope>NUCLEOTIDE SEQUENCE [LARGE SCALE GENOMIC DNA]</scope>
    <source>
        <strain evidence="2">A17</strain>
        <strain evidence="3 4">cv. Jemalong A17</strain>
    </source>
</reference>
<dbReference type="EnsemblPlants" id="AES91911">
    <property type="protein sequence ID" value="AES91911"/>
    <property type="gene ID" value="MTR_4g120790"/>
</dbReference>
<feature type="region of interest" description="Disordered" evidence="1">
    <location>
        <begin position="1"/>
        <end position="30"/>
    </location>
</feature>
<evidence type="ECO:0000313" key="4">
    <source>
        <dbReference type="Proteomes" id="UP000002051"/>
    </source>
</evidence>
<evidence type="ECO:0000313" key="3">
    <source>
        <dbReference type="EnsemblPlants" id="AES91911"/>
    </source>
</evidence>
<evidence type="ECO:0000313" key="2">
    <source>
        <dbReference type="EMBL" id="AES91911.1"/>
    </source>
</evidence>
<dbReference type="AlphaFoldDB" id="G7JLL6"/>
<evidence type="ECO:0000256" key="1">
    <source>
        <dbReference type="SAM" id="MobiDB-lite"/>
    </source>
</evidence>
<dbReference type="Proteomes" id="UP000002051">
    <property type="component" value="Chromosome 4"/>
</dbReference>
<reference evidence="3" key="3">
    <citation type="submission" date="2015-04" db="UniProtKB">
        <authorList>
            <consortium name="EnsemblPlants"/>
        </authorList>
    </citation>
    <scope>IDENTIFICATION</scope>
    <source>
        <strain evidence="3">cv. Jemalong A17</strain>
    </source>
</reference>
<dbReference type="HOGENOM" id="CLU_069925_0_0_1"/>
<sequence>MVDNVADDDVEPKPAKNEASGEGSGNVKPTINLKPFKVQISMQARIGKIEEPKRVPIGVVCEVRDTASFFTTNARWREREELLTWVRRQGVKAGYGVGYTTHLRQGRNRFRLKGFFDKDTNDWWLAMLCGMRNHDLEEKLQGHLIAGRLSAEEKKKVIDMTKSLTVPRNILTNLKENNKESVTTIKQVYNVRTRWCKGERGDMTELQFLISKLVEHKYFYYTRCNS</sequence>
<dbReference type="OMA" id="RWCKGER"/>
<protein>
    <submittedName>
        <fullName evidence="2 3">Uncharacterized protein</fullName>
    </submittedName>
</protein>
<accession>G7JLL6</accession>
<organism evidence="2 4">
    <name type="scientific">Medicago truncatula</name>
    <name type="common">Barrel medic</name>
    <name type="synonym">Medicago tribuloides</name>
    <dbReference type="NCBI Taxonomy" id="3880"/>
    <lineage>
        <taxon>Eukaryota</taxon>
        <taxon>Viridiplantae</taxon>
        <taxon>Streptophyta</taxon>
        <taxon>Embryophyta</taxon>
        <taxon>Tracheophyta</taxon>
        <taxon>Spermatophyta</taxon>
        <taxon>Magnoliopsida</taxon>
        <taxon>eudicotyledons</taxon>
        <taxon>Gunneridae</taxon>
        <taxon>Pentapetalae</taxon>
        <taxon>rosids</taxon>
        <taxon>fabids</taxon>
        <taxon>Fabales</taxon>
        <taxon>Fabaceae</taxon>
        <taxon>Papilionoideae</taxon>
        <taxon>50 kb inversion clade</taxon>
        <taxon>NPAAA clade</taxon>
        <taxon>Hologalegina</taxon>
        <taxon>IRL clade</taxon>
        <taxon>Trifolieae</taxon>
        <taxon>Medicago</taxon>
    </lineage>
</organism>
<keyword evidence="4" id="KW-1185">Reference proteome</keyword>
<dbReference type="EMBL" id="CM001220">
    <property type="protein sequence ID" value="AES91911.1"/>
    <property type="molecule type" value="Genomic_DNA"/>
</dbReference>
<gene>
    <name evidence="2" type="ordered locus">MTR_4g120790</name>
</gene>
<proteinExistence type="predicted"/>
<reference evidence="2 4" key="2">
    <citation type="journal article" date="2014" name="BMC Genomics">
        <title>An improved genome release (version Mt4.0) for the model legume Medicago truncatula.</title>
        <authorList>
            <person name="Tang H."/>
            <person name="Krishnakumar V."/>
            <person name="Bidwell S."/>
            <person name="Rosen B."/>
            <person name="Chan A."/>
            <person name="Zhou S."/>
            <person name="Gentzbittel L."/>
            <person name="Childs K.L."/>
            <person name="Yandell M."/>
            <person name="Gundlach H."/>
            <person name="Mayer K.F."/>
            <person name="Schwartz D.C."/>
            <person name="Town C.D."/>
        </authorList>
    </citation>
    <scope>GENOME REANNOTATION</scope>
    <source>
        <strain evidence="3 4">cv. Jemalong A17</strain>
    </source>
</reference>
<dbReference type="PaxDb" id="3880-AES91911"/>
<name>G7JLL6_MEDTR</name>
<feature type="compositionally biased region" description="Acidic residues" evidence="1">
    <location>
        <begin position="1"/>
        <end position="10"/>
    </location>
</feature>